<dbReference type="Pfam" id="PF10102">
    <property type="entry name" value="DUF2341"/>
    <property type="match status" value="1"/>
</dbReference>
<comment type="caution">
    <text evidence="3">The sequence shown here is derived from an EMBL/GenBank/DDBJ whole genome shotgun (WGS) entry which is preliminary data.</text>
</comment>
<keyword evidence="1" id="KW-1133">Transmembrane helix</keyword>
<organism evidence="3 4">
    <name type="scientific">Thermoproteota archaeon</name>
    <dbReference type="NCBI Taxonomy" id="2056631"/>
    <lineage>
        <taxon>Archaea</taxon>
        <taxon>Thermoproteota</taxon>
    </lineage>
</organism>
<reference evidence="3 4" key="1">
    <citation type="submission" date="2018-06" db="EMBL/GenBank/DDBJ databases">
        <title>Extensive metabolic versatility and redundancy in microbially diverse, dynamic hydrothermal sediments.</title>
        <authorList>
            <person name="Dombrowski N."/>
            <person name="Teske A."/>
            <person name="Baker B.J."/>
        </authorList>
    </citation>
    <scope>NUCLEOTIDE SEQUENCE [LARGE SCALE GENOMIC DNA]</scope>
    <source>
        <strain evidence="3">B34_G17</strain>
    </source>
</reference>
<accession>A0A497ESZ2</accession>
<dbReference type="AlphaFoldDB" id="A0A497ESZ2"/>
<keyword evidence="1" id="KW-0812">Transmembrane</keyword>
<feature type="transmembrane region" description="Helical" evidence="1">
    <location>
        <begin position="12"/>
        <end position="34"/>
    </location>
</feature>
<evidence type="ECO:0000259" key="2">
    <source>
        <dbReference type="Pfam" id="PF10102"/>
    </source>
</evidence>
<keyword evidence="1" id="KW-0472">Membrane</keyword>
<proteinExistence type="predicted"/>
<dbReference type="InterPro" id="IPR018765">
    <property type="entry name" value="DUF2341"/>
</dbReference>
<feature type="domain" description="DUF2341" evidence="2">
    <location>
        <begin position="191"/>
        <end position="263"/>
    </location>
</feature>
<evidence type="ECO:0000313" key="4">
    <source>
        <dbReference type="Proteomes" id="UP000272051"/>
    </source>
</evidence>
<dbReference type="EMBL" id="QMQX01000184">
    <property type="protein sequence ID" value="RLE50041.1"/>
    <property type="molecule type" value="Genomic_DNA"/>
</dbReference>
<sequence>MIMVSRSPGTFTIVSLMLLLVVAVFSAVAIYPWLVDLLSETGLKSAYAPSKMIVVESVNAIQGGFILYVRNVGGVPVIIDRAYIESYASESFEEVKLSQTVIKAGEVKTVAVPYDVELGKQYRIKLTTTAGSMFSLVYEVLEISSANWLLGWQYRRAITIDNTGGSSTLTDFQVKVILTTANFDYSKANSDGSDIRFTDEDGKAKLSYWIKKWDPSGTSEIWVKVPNIPASSTKTIYMYYGNSPAASESNGPATFEFYDDMESWSGWVKHGSGVVFQDTTRVYEGHYSAQKDLYCDPNGAYKSIGKTLGRNVVLEAYINRNGSSVNCLCDRIGLIDNSGNGYGVVYCHSGSSYIGVDVRTNYSPVVQSKTYVSNYVDTWVFARLTIKSSGDVVSELYLSDGTFVGSSSCTNNTYSSFTNVYIFGGYNYWVDLMIVRKYAEPMPTTSLGSEETPPWS</sequence>
<name>A0A497ESZ2_9CREN</name>
<evidence type="ECO:0000256" key="1">
    <source>
        <dbReference type="SAM" id="Phobius"/>
    </source>
</evidence>
<protein>
    <recommendedName>
        <fullName evidence="2">DUF2341 domain-containing protein</fullName>
    </recommendedName>
</protein>
<gene>
    <name evidence="3" type="ORF">DRJ33_07730</name>
</gene>
<dbReference type="Proteomes" id="UP000272051">
    <property type="component" value="Unassembled WGS sequence"/>
</dbReference>
<evidence type="ECO:0000313" key="3">
    <source>
        <dbReference type="EMBL" id="RLE50041.1"/>
    </source>
</evidence>